<dbReference type="GO" id="GO:0003677">
    <property type="term" value="F:DNA binding"/>
    <property type="evidence" value="ECO:0007669"/>
    <property type="project" value="UniProtKB-KW"/>
</dbReference>
<name>A0A9J7L4T1_BRAFL</name>
<accession>A0A9J7L4T1</accession>
<feature type="domain" description="C2H2-type" evidence="10">
    <location>
        <begin position="251"/>
        <end position="278"/>
    </location>
</feature>
<feature type="domain" description="C2H2-type" evidence="10">
    <location>
        <begin position="223"/>
        <end position="250"/>
    </location>
</feature>
<evidence type="ECO:0000313" key="12">
    <source>
        <dbReference type="RefSeq" id="XP_035675413.1"/>
    </source>
</evidence>
<feature type="domain" description="C2H2-type" evidence="10">
    <location>
        <begin position="564"/>
        <end position="592"/>
    </location>
</feature>
<dbReference type="SMART" id="SM00355">
    <property type="entry name" value="ZnF_C2H2"/>
    <property type="match status" value="10"/>
</dbReference>
<keyword evidence="2" id="KW-0479">Metal-binding</keyword>
<proteinExistence type="predicted"/>
<reference evidence="12" key="2">
    <citation type="submission" date="2025-08" db="UniProtKB">
        <authorList>
            <consortium name="RefSeq"/>
        </authorList>
    </citation>
    <scope>IDENTIFICATION</scope>
    <source>
        <strain evidence="12">S238N-H82</strain>
        <tissue evidence="12">Testes</tissue>
    </source>
</reference>
<evidence type="ECO:0000256" key="1">
    <source>
        <dbReference type="ARBA" id="ARBA00004123"/>
    </source>
</evidence>
<evidence type="ECO:0000256" key="9">
    <source>
        <dbReference type="SAM" id="MobiDB-lite"/>
    </source>
</evidence>
<dbReference type="PANTHER" id="PTHR24392:SF31">
    <property type="entry name" value="C2H2-TYPE DOMAIN-CONTAINING PROTEIN"/>
    <property type="match status" value="1"/>
</dbReference>
<sequence>MAEFTCVPPVKEEQTANATHTKEEETGDNRRQHNEQENVLCQETYSVYQKTHDCYQAAQPTGHPWDETYNRWGQTTDTGRQQDEKKDVPNDETCGVKAEKEESRYELSPAKLCAGNPENETDHSGHPGNEMDHTRRPGKERDSRETHTTDVGLLQETCDVNLRDKPYKCDQCGYSAALESLLVQHLTKHTDEKPYTCAEYRYMAVHKSNLSQLMRTHTEQKPYKCDQCNYSTDREFHLVQHLRRHTGEKPYMCGECGFRTAYKSSLSVHMRIHTGEKPYKCGQCNYSATQESHLDKHLMIHTGEKPYMCGECGYRTTQKSALSKHMRTHTCEKSYKCDQCDFSTAYKSSLDKHMRKHEIEDSSRECFGDGRCARDPGKDMGNTGRRGKEMDHTGHPGNDMDCTDHIGKEGDSRETHTTDMGVLQDTCDVNCPKPDNTSTSQVQETISNMGSTVFLVPSSLVPVQVVDKHVLKQTGEKPYMCDVCGSRTLRKCNLSLHMKTDKEETSNEFDKRDYSAAQKSHLDNRLVAKYSVNKSYMCEKCGYRTAGNSHLSRHMKTHTRENSQKCDRCDFSAVRKGDLNRHMRVKHPDRKPYLCGECGYRAAKKSNLSQHKKTHTYKCDECGYIFSST</sequence>
<dbReference type="Gene3D" id="3.30.160.60">
    <property type="entry name" value="Classic Zinc Finger"/>
    <property type="match status" value="11"/>
</dbReference>
<keyword evidence="4 8" id="KW-0863">Zinc-finger</keyword>
<protein>
    <submittedName>
        <fullName evidence="12">Zinc finger protein 208-like</fullName>
    </submittedName>
</protein>
<evidence type="ECO:0000256" key="4">
    <source>
        <dbReference type="ARBA" id="ARBA00022771"/>
    </source>
</evidence>
<feature type="region of interest" description="Disordered" evidence="9">
    <location>
        <begin position="1"/>
        <end position="36"/>
    </location>
</feature>
<dbReference type="FunFam" id="3.30.160.60:FF:004067">
    <property type="match status" value="1"/>
</dbReference>
<comment type="subcellular location">
    <subcellularLocation>
        <location evidence="1">Nucleus</location>
    </subcellularLocation>
</comment>
<evidence type="ECO:0000256" key="5">
    <source>
        <dbReference type="ARBA" id="ARBA00022833"/>
    </source>
</evidence>
<organism evidence="11 12">
    <name type="scientific">Branchiostoma floridae</name>
    <name type="common">Florida lancelet</name>
    <name type="synonym">Amphioxus</name>
    <dbReference type="NCBI Taxonomy" id="7739"/>
    <lineage>
        <taxon>Eukaryota</taxon>
        <taxon>Metazoa</taxon>
        <taxon>Chordata</taxon>
        <taxon>Cephalochordata</taxon>
        <taxon>Leptocardii</taxon>
        <taxon>Amphioxiformes</taxon>
        <taxon>Branchiostomatidae</taxon>
        <taxon>Branchiostoma</taxon>
    </lineage>
</organism>
<evidence type="ECO:0000313" key="11">
    <source>
        <dbReference type="Proteomes" id="UP000001554"/>
    </source>
</evidence>
<feature type="compositionally biased region" description="Basic and acidic residues" evidence="9">
    <location>
        <begin position="120"/>
        <end position="148"/>
    </location>
</feature>
<dbReference type="SUPFAM" id="SSF57667">
    <property type="entry name" value="beta-beta-alpha zinc fingers"/>
    <property type="match status" value="7"/>
</dbReference>
<dbReference type="PROSITE" id="PS50157">
    <property type="entry name" value="ZINC_FINGER_C2H2_2"/>
    <property type="match status" value="9"/>
</dbReference>
<gene>
    <name evidence="12" type="primary">LOC118415151</name>
</gene>
<dbReference type="FunFam" id="3.30.160.60:FF:001876">
    <property type="match status" value="1"/>
</dbReference>
<feature type="domain" description="C2H2-type" evidence="10">
    <location>
        <begin position="167"/>
        <end position="194"/>
    </location>
</feature>
<evidence type="ECO:0000256" key="7">
    <source>
        <dbReference type="ARBA" id="ARBA00023242"/>
    </source>
</evidence>
<dbReference type="Pfam" id="PF00096">
    <property type="entry name" value="zf-C2H2"/>
    <property type="match status" value="3"/>
</dbReference>
<feature type="domain" description="C2H2-type" evidence="10">
    <location>
        <begin position="335"/>
        <end position="362"/>
    </location>
</feature>
<evidence type="ECO:0000256" key="2">
    <source>
        <dbReference type="ARBA" id="ARBA00022723"/>
    </source>
</evidence>
<feature type="domain" description="C2H2-type" evidence="10">
    <location>
        <begin position="593"/>
        <end position="616"/>
    </location>
</feature>
<keyword evidence="7" id="KW-0539">Nucleus</keyword>
<feature type="domain" description="C2H2-type" evidence="10">
    <location>
        <begin position="307"/>
        <end position="334"/>
    </location>
</feature>
<dbReference type="FunFam" id="3.30.160.60:FF:000446">
    <property type="entry name" value="Zinc finger protein"/>
    <property type="match status" value="1"/>
</dbReference>
<dbReference type="FunFam" id="3.30.160.60:FF:000834">
    <property type="entry name" value="Uncharacterized protein"/>
    <property type="match status" value="1"/>
</dbReference>
<evidence type="ECO:0000256" key="8">
    <source>
        <dbReference type="PROSITE-ProRule" id="PRU00042"/>
    </source>
</evidence>
<keyword evidence="11" id="KW-1185">Reference proteome</keyword>
<feature type="compositionally biased region" description="Basic and acidic residues" evidence="9">
    <location>
        <begin position="80"/>
        <end position="89"/>
    </location>
</feature>
<dbReference type="GeneID" id="118415151"/>
<dbReference type="Proteomes" id="UP000001554">
    <property type="component" value="Chromosome 5"/>
</dbReference>
<feature type="region of interest" description="Disordered" evidence="9">
    <location>
        <begin position="59"/>
        <end position="150"/>
    </location>
</feature>
<feature type="compositionally biased region" description="Basic and acidic residues" evidence="9">
    <location>
        <begin position="10"/>
        <end position="36"/>
    </location>
</feature>
<dbReference type="FunFam" id="3.30.160.60:FF:000604">
    <property type="entry name" value="Histone H4 transcription factor-like Protein"/>
    <property type="match status" value="1"/>
</dbReference>
<dbReference type="InterPro" id="IPR036236">
    <property type="entry name" value="Znf_C2H2_sf"/>
</dbReference>
<feature type="region of interest" description="Disordered" evidence="9">
    <location>
        <begin position="377"/>
        <end position="401"/>
    </location>
</feature>
<dbReference type="KEGG" id="bfo:118415151"/>
<feature type="domain" description="C2H2-type" evidence="10">
    <location>
        <begin position="279"/>
        <end position="306"/>
    </location>
</feature>
<dbReference type="FunFam" id="3.30.160.60:FF:002714">
    <property type="entry name" value="Uncharacterized protein"/>
    <property type="match status" value="1"/>
</dbReference>
<dbReference type="FunFam" id="3.30.160.60:FF:003459">
    <property type="match status" value="1"/>
</dbReference>
<dbReference type="FunFam" id="3.30.160.60:FF:003687">
    <property type="match status" value="1"/>
</dbReference>
<feature type="domain" description="C2H2-type" evidence="10">
    <location>
        <begin position="536"/>
        <end position="563"/>
    </location>
</feature>
<dbReference type="FunFam" id="3.30.160.60:FF:000910">
    <property type="entry name" value="Uncharacterized protein"/>
    <property type="match status" value="1"/>
</dbReference>
<keyword evidence="5" id="KW-0862">Zinc</keyword>
<dbReference type="GO" id="GO:0008270">
    <property type="term" value="F:zinc ion binding"/>
    <property type="evidence" value="ECO:0007669"/>
    <property type="project" value="UniProtKB-KW"/>
</dbReference>
<evidence type="ECO:0000256" key="6">
    <source>
        <dbReference type="ARBA" id="ARBA00023125"/>
    </source>
</evidence>
<keyword evidence="3" id="KW-0677">Repeat</keyword>
<evidence type="ECO:0000256" key="3">
    <source>
        <dbReference type="ARBA" id="ARBA00022737"/>
    </source>
</evidence>
<dbReference type="GO" id="GO:0000981">
    <property type="term" value="F:DNA-binding transcription factor activity, RNA polymerase II-specific"/>
    <property type="evidence" value="ECO:0000318"/>
    <property type="project" value="GO_Central"/>
</dbReference>
<reference evidence="11" key="1">
    <citation type="journal article" date="2020" name="Nat. Ecol. Evol.">
        <title>Deeply conserved synteny resolves early events in vertebrate evolution.</title>
        <authorList>
            <person name="Simakov O."/>
            <person name="Marletaz F."/>
            <person name="Yue J.X."/>
            <person name="O'Connell B."/>
            <person name="Jenkins J."/>
            <person name="Brandt A."/>
            <person name="Calef R."/>
            <person name="Tung C.H."/>
            <person name="Huang T.K."/>
            <person name="Schmutz J."/>
            <person name="Satoh N."/>
            <person name="Yu J.K."/>
            <person name="Putnam N.H."/>
            <person name="Green R.E."/>
            <person name="Rokhsar D.S."/>
        </authorList>
    </citation>
    <scope>NUCLEOTIDE SEQUENCE [LARGE SCALE GENOMIC DNA]</scope>
    <source>
        <strain evidence="11">S238N-H82</strain>
    </source>
</reference>
<dbReference type="Pfam" id="PF13909">
    <property type="entry name" value="zf-H2C2_5"/>
    <property type="match status" value="2"/>
</dbReference>
<dbReference type="PANTHER" id="PTHR24392">
    <property type="entry name" value="ZINC FINGER PROTEIN"/>
    <property type="match status" value="1"/>
</dbReference>
<evidence type="ECO:0000259" key="10">
    <source>
        <dbReference type="PROSITE" id="PS50157"/>
    </source>
</evidence>
<dbReference type="GO" id="GO:0006357">
    <property type="term" value="P:regulation of transcription by RNA polymerase II"/>
    <property type="evidence" value="ECO:0000318"/>
    <property type="project" value="GO_Central"/>
</dbReference>
<dbReference type="FunFam" id="3.30.160.60:FF:001995">
    <property type="match status" value="1"/>
</dbReference>
<dbReference type="RefSeq" id="XP_035675413.1">
    <property type="nucleotide sequence ID" value="XM_035819520.1"/>
</dbReference>
<dbReference type="GO" id="GO:0005634">
    <property type="term" value="C:nucleus"/>
    <property type="evidence" value="ECO:0007669"/>
    <property type="project" value="UniProtKB-SubCell"/>
</dbReference>
<dbReference type="InterPro" id="IPR013087">
    <property type="entry name" value="Znf_C2H2_type"/>
</dbReference>
<dbReference type="FunFam" id="3.30.160.60:FF:002183">
    <property type="entry name" value="Uncharacterized protein"/>
    <property type="match status" value="1"/>
</dbReference>
<keyword evidence="6" id="KW-0238">DNA-binding</keyword>
<dbReference type="AlphaFoldDB" id="A0A9J7L4T1"/>